<feature type="region of interest" description="Disordered" evidence="10">
    <location>
        <begin position="1"/>
        <end position="22"/>
    </location>
</feature>
<organism evidence="13 14">
    <name type="scientific">Bifidobacterium subtile</name>
    <dbReference type="NCBI Taxonomy" id="77635"/>
    <lineage>
        <taxon>Bacteria</taxon>
        <taxon>Bacillati</taxon>
        <taxon>Actinomycetota</taxon>
        <taxon>Actinomycetes</taxon>
        <taxon>Bifidobacteriales</taxon>
        <taxon>Bifidobacteriaceae</taxon>
        <taxon>Bifidobacterium</taxon>
    </lineage>
</organism>
<dbReference type="Gene3D" id="3.30.230.10">
    <property type="match status" value="1"/>
</dbReference>
<evidence type="ECO:0000256" key="3">
    <source>
        <dbReference type="ARBA" id="ARBA00022679"/>
    </source>
</evidence>
<dbReference type="GO" id="GO:0005524">
    <property type="term" value="F:ATP binding"/>
    <property type="evidence" value="ECO:0007669"/>
    <property type="project" value="UniProtKB-KW"/>
</dbReference>
<dbReference type="UniPathway" id="UPA00057">
    <property type="reaction ID" value="UER00098"/>
</dbReference>
<evidence type="ECO:0000256" key="8">
    <source>
        <dbReference type="ARBA" id="ARBA00023098"/>
    </source>
</evidence>
<dbReference type="InterPro" id="IPR036554">
    <property type="entry name" value="GHMP_kinase_C_sf"/>
</dbReference>
<evidence type="ECO:0000313" key="13">
    <source>
        <dbReference type="EMBL" id="KFJ03701.1"/>
    </source>
</evidence>
<evidence type="ECO:0000259" key="11">
    <source>
        <dbReference type="Pfam" id="PF00288"/>
    </source>
</evidence>
<dbReference type="GO" id="GO:0005829">
    <property type="term" value="C:cytosol"/>
    <property type="evidence" value="ECO:0007669"/>
    <property type="project" value="TreeGrafter"/>
</dbReference>
<dbReference type="EMBL" id="JGZR01000006">
    <property type="protein sequence ID" value="KFJ03701.1"/>
    <property type="molecule type" value="Genomic_DNA"/>
</dbReference>
<dbReference type="SUPFAM" id="SSF54211">
    <property type="entry name" value="Ribosomal protein S5 domain 2-like"/>
    <property type="match status" value="1"/>
</dbReference>
<keyword evidence="1" id="KW-0963">Cytoplasm</keyword>
<keyword evidence="6" id="KW-0067">ATP-binding</keyword>
<dbReference type="Pfam" id="PF08544">
    <property type="entry name" value="GHMP_kinases_C"/>
    <property type="match status" value="1"/>
</dbReference>
<reference evidence="13 14" key="1">
    <citation type="submission" date="2014-03" db="EMBL/GenBank/DDBJ databases">
        <title>Genomics of Bifidobacteria.</title>
        <authorList>
            <person name="Ventura M."/>
            <person name="Milani C."/>
            <person name="Lugli G.A."/>
        </authorList>
    </citation>
    <scope>NUCLEOTIDE SEQUENCE [LARGE SCALE GENOMIC DNA]</scope>
    <source>
        <strain evidence="13 14">LMG 11597</strain>
    </source>
</reference>
<dbReference type="InterPro" id="IPR006204">
    <property type="entry name" value="GHMP_kinase_N_dom"/>
</dbReference>
<feature type="compositionally biased region" description="Basic and acidic residues" evidence="10">
    <location>
        <begin position="401"/>
        <end position="416"/>
    </location>
</feature>
<feature type="compositionally biased region" description="Low complexity" evidence="10">
    <location>
        <begin position="388"/>
        <end position="400"/>
    </location>
</feature>
<evidence type="ECO:0000256" key="6">
    <source>
        <dbReference type="ARBA" id="ARBA00022840"/>
    </source>
</evidence>
<dbReference type="InterPro" id="IPR014721">
    <property type="entry name" value="Ribsml_uS5_D2-typ_fold_subgr"/>
</dbReference>
<dbReference type="STRING" id="77635.BISU_0176"/>
<evidence type="ECO:0000256" key="1">
    <source>
        <dbReference type="ARBA" id="ARBA00022490"/>
    </source>
</evidence>
<sequence length="416" mass="42841">MATTSLTATQTQGGRSGEPRRGFGETWAKAILMGEHSVVYGYPAVAMPIQTLKMHAWAAPADDSAAGGSSAGNRRSHRGGQGTLRALGYYGPLAQAPAQFGGLIRAVQVASEFAGCAGRGFDIVTRSDFPAGRGLGSSAAASGAVIRAVLDACGVEACADQLVALTNEAEIVTHGNPSGLDTVTTSGEHPVLFARGDMQRVDVRLPAYLVIADSGIAGSTRQAVGAVQGRYERDRRTVHAILENLGDLARQSADDLEQGGLDSLGRCMNDAHNLLDALRVSHPVVNALVRTARSNGALGAKMTGGGLGGCIIALAPDDRSARHIRRALLEAGAPAVWVHPLNRLDIEVAQHAGGPGEFEAADFRDDDAAATRGSRGDKARAKVRGMRGADSGANAGASARADAESAGRELDASIRG</sequence>
<dbReference type="Proteomes" id="UP000029055">
    <property type="component" value="Unassembled WGS sequence"/>
</dbReference>
<evidence type="ECO:0000256" key="2">
    <source>
        <dbReference type="ARBA" id="ARBA00022516"/>
    </source>
</evidence>
<dbReference type="InterPro" id="IPR006205">
    <property type="entry name" value="Mev_gal_kin"/>
</dbReference>
<dbReference type="PANTHER" id="PTHR43290">
    <property type="entry name" value="MEVALONATE KINASE"/>
    <property type="match status" value="1"/>
</dbReference>
<evidence type="ECO:0000256" key="5">
    <source>
        <dbReference type="ARBA" id="ARBA00022777"/>
    </source>
</evidence>
<feature type="domain" description="GHMP kinase N-terminal" evidence="11">
    <location>
        <begin position="106"/>
        <end position="183"/>
    </location>
</feature>
<feature type="compositionally biased region" description="Polar residues" evidence="10">
    <location>
        <begin position="1"/>
        <end position="13"/>
    </location>
</feature>
<evidence type="ECO:0000313" key="14">
    <source>
        <dbReference type="Proteomes" id="UP000029055"/>
    </source>
</evidence>
<protein>
    <submittedName>
        <fullName evidence="13">Mevalonate kinase</fullName>
        <ecNumber evidence="13">2.7.1.36</ecNumber>
    </submittedName>
</protein>
<name>A0A087E7F0_9BIFI</name>
<dbReference type="AlphaFoldDB" id="A0A087E7F0"/>
<dbReference type="Gene3D" id="3.30.70.890">
    <property type="entry name" value="GHMP kinase, C-terminal domain"/>
    <property type="match status" value="1"/>
</dbReference>
<dbReference type="NCBIfam" id="TIGR00549">
    <property type="entry name" value="mevalon_kin"/>
    <property type="match status" value="1"/>
</dbReference>
<accession>A0A087E7F0</accession>
<feature type="domain" description="GHMP kinase C-terminal" evidence="12">
    <location>
        <begin position="254"/>
        <end position="332"/>
    </location>
</feature>
<dbReference type="SUPFAM" id="SSF55060">
    <property type="entry name" value="GHMP Kinase, C-terminal domain"/>
    <property type="match status" value="1"/>
</dbReference>
<dbReference type="PRINTS" id="PR00959">
    <property type="entry name" value="MEVGALKINASE"/>
</dbReference>
<feature type="region of interest" description="Disordered" evidence="10">
    <location>
        <begin position="357"/>
        <end position="416"/>
    </location>
</feature>
<keyword evidence="5 13" id="KW-0418">Kinase</keyword>
<evidence type="ECO:0000259" key="12">
    <source>
        <dbReference type="Pfam" id="PF08544"/>
    </source>
</evidence>
<dbReference type="GO" id="GO:0019287">
    <property type="term" value="P:isopentenyl diphosphate biosynthetic process, mevalonate pathway"/>
    <property type="evidence" value="ECO:0007669"/>
    <property type="project" value="UniProtKB-UniPathway"/>
</dbReference>
<evidence type="ECO:0000256" key="4">
    <source>
        <dbReference type="ARBA" id="ARBA00022741"/>
    </source>
</evidence>
<dbReference type="Pfam" id="PF00288">
    <property type="entry name" value="GHMP_kinases_N"/>
    <property type="match status" value="1"/>
</dbReference>
<keyword evidence="3 13" id="KW-0808">Transferase</keyword>
<proteinExistence type="predicted"/>
<keyword evidence="8" id="KW-0443">Lipid metabolism</keyword>
<comment type="caution">
    <text evidence="13">The sequence shown here is derived from an EMBL/GenBank/DDBJ whole genome shotgun (WGS) entry which is preliminary data.</text>
</comment>
<gene>
    <name evidence="13" type="ORF">BISU_0176</name>
</gene>
<dbReference type="InterPro" id="IPR020568">
    <property type="entry name" value="Ribosomal_Su5_D2-typ_SF"/>
</dbReference>
<comment type="pathway">
    <text evidence="9">Isoprenoid biosynthesis; isopentenyl diphosphate biosynthesis via mevalonate pathway; isopentenyl diphosphate from (R)-mevalonate: step 1/3.</text>
</comment>
<keyword evidence="14" id="KW-1185">Reference proteome</keyword>
<keyword evidence="7" id="KW-0460">Magnesium</keyword>
<evidence type="ECO:0000256" key="7">
    <source>
        <dbReference type="ARBA" id="ARBA00022842"/>
    </source>
</evidence>
<keyword evidence="2" id="KW-0444">Lipid biosynthesis</keyword>
<evidence type="ECO:0000256" key="9">
    <source>
        <dbReference type="ARBA" id="ARBA00029438"/>
    </source>
</evidence>
<dbReference type="PANTHER" id="PTHR43290:SF2">
    <property type="entry name" value="MEVALONATE KINASE"/>
    <property type="match status" value="1"/>
</dbReference>
<dbReference type="InterPro" id="IPR013750">
    <property type="entry name" value="GHMP_kinase_C_dom"/>
</dbReference>
<dbReference type="eggNOG" id="COG1577">
    <property type="taxonomic scope" value="Bacteria"/>
</dbReference>
<evidence type="ECO:0000256" key="10">
    <source>
        <dbReference type="SAM" id="MobiDB-lite"/>
    </source>
</evidence>
<dbReference type="GO" id="GO:0004496">
    <property type="term" value="F:mevalonate kinase activity"/>
    <property type="evidence" value="ECO:0007669"/>
    <property type="project" value="UniProtKB-EC"/>
</dbReference>
<feature type="compositionally biased region" description="Basic and acidic residues" evidence="10">
    <location>
        <begin position="361"/>
        <end position="380"/>
    </location>
</feature>
<keyword evidence="4" id="KW-0547">Nucleotide-binding</keyword>
<dbReference type="EC" id="2.7.1.36" evidence="13"/>